<evidence type="ECO:0000256" key="4">
    <source>
        <dbReference type="ARBA" id="ARBA00022753"/>
    </source>
</evidence>
<comment type="subunit">
    <text evidence="7">Component of the endosomal sorting required for transport complex I (ESCRT-I), composed of ELC, VPS28 and VPS37. Interacts with ELC.</text>
</comment>
<feature type="domain" description="VPS37 C-terminal" evidence="11">
    <location>
        <begin position="189"/>
        <end position="266"/>
    </location>
</feature>
<keyword evidence="9" id="KW-0175">Coiled coil</keyword>
<evidence type="ECO:0007829" key="14">
    <source>
        <dbReference type="PeptideAtlas" id="A0A804UKT7"/>
    </source>
</evidence>
<organism evidence="12 13">
    <name type="scientific">Zea mays</name>
    <name type="common">Maize</name>
    <dbReference type="NCBI Taxonomy" id="4577"/>
    <lineage>
        <taxon>Eukaryota</taxon>
        <taxon>Viridiplantae</taxon>
        <taxon>Streptophyta</taxon>
        <taxon>Embryophyta</taxon>
        <taxon>Tracheophyta</taxon>
        <taxon>Spermatophyta</taxon>
        <taxon>Magnoliopsida</taxon>
        <taxon>Liliopsida</taxon>
        <taxon>Poales</taxon>
        <taxon>Poaceae</taxon>
        <taxon>PACMAD clade</taxon>
        <taxon>Panicoideae</taxon>
        <taxon>Andropogonodae</taxon>
        <taxon>Andropogoneae</taxon>
        <taxon>Tripsacinae</taxon>
        <taxon>Zea</taxon>
    </lineage>
</organism>
<keyword evidence="4" id="KW-0967">Endosome</keyword>
<evidence type="ECO:0000256" key="9">
    <source>
        <dbReference type="SAM" id="Coils"/>
    </source>
</evidence>
<dbReference type="EnsemblPlants" id="Zm00001eb401560_T004">
    <property type="protein sequence ID" value="Zm00001eb401560_P004"/>
    <property type="gene ID" value="Zm00001eb401560"/>
</dbReference>
<gene>
    <name evidence="12" type="primary">LOC100272263</name>
</gene>
<feature type="compositionally biased region" description="Low complexity" evidence="10">
    <location>
        <begin position="32"/>
        <end position="49"/>
    </location>
</feature>
<dbReference type="Gene3D" id="1.10.287.660">
    <property type="entry name" value="Helix hairpin bin"/>
    <property type="match status" value="1"/>
</dbReference>
<keyword evidence="14" id="KW-1267">Proteomics identification</keyword>
<reference evidence="12" key="3">
    <citation type="submission" date="2021-05" db="UniProtKB">
        <authorList>
            <consortium name="EnsemblPlants"/>
        </authorList>
    </citation>
    <scope>IDENTIFICATION</scope>
    <source>
        <strain evidence="12">cv. B73</strain>
    </source>
</reference>
<protein>
    <recommendedName>
        <fullName evidence="11">VPS37 C-terminal domain-containing protein</fullName>
    </recommendedName>
</protein>
<keyword evidence="3 8" id="KW-0813">Transport</keyword>
<dbReference type="GO" id="GO:0000813">
    <property type="term" value="C:ESCRT I complex"/>
    <property type="evidence" value="ECO:0007669"/>
    <property type="project" value="UniProtKB-ARBA"/>
</dbReference>
<dbReference type="Proteomes" id="UP000007305">
    <property type="component" value="Chromosome 9"/>
</dbReference>
<proteinExistence type="evidence at protein level"/>
<evidence type="ECO:0000256" key="2">
    <source>
        <dbReference type="ARBA" id="ARBA00007617"/>
    </source>
</evidence>
<evidence type="ECO:0000313" key="12">
    <source>
        <dbReference type="EnsemblPlants" id="Zm00001eb401560_P004"/>
    </source>
</evidence>
<reference evidence="12" key="2">
    <citation type="submission" date="2019-07" db="EMBL/GenBank/DDBJ databases">
        <authorList>
            <person name="Seetharam A."/>
            <person name="Woodhouse M."/>
            <person name="Cannon E."/>
        </authorList>
    </citation>
    <scope>NUCLEOTIDE SEQUENCE [LARGE SCALE GENOMIC DNA]</scope>
    <source>
        <strain evidence="12">cv. B73</strain>
    </source>
</reference>
<evidence type="ECO:0000259" key="11">
    <source>
        <dbReference type="PROSITE" id="PS51314"/>
    </source>
</evidence>
<reference evidence="13" key="1">
    <citation type="journal article" date="2009" name="Science">
        <title>The B73 maize genome: complexity, diversity, and dynamics.</title>
        <authorList>
            <person name="Schnable P.S."/>
            <person name="Ware D."/>
            <person name="Fulton R.S."/>
            <person name="Stein J.C."/>
            <person name="Wei F."/>
            <person name="Pasternak S."/>
            <person name="Liang C."/>
            <person name="Zhang J."/>
            <person name="Fulton L."/>
            <person name="Graves T.A."/>
            <person name="Minx P."/>
            <person name="Reily A.D."/>
            <person name="Courtney L."/>
            <person name="Kruchowski S.S."/>
            <person name="Tomlinson C."/>
            <person name="Strong C."/>
            <person name="Delehaunty K."/>
            <person name="Fronick C."/>
            <person name="Courtney B."/>
            <person name="Rock S.M."/>
            <person name="Belter E."/>
            <person name="Du F."/>
            <person name="Kim K."/>
            <person name="Abbott R.M."/>
            <person name="Cotton M."/>
            <person name="Levy A."/>
            <person name="Marchetto P."/>
            <person name="Ochoa K."/>
            <person name="Jackson S.M."/>
            <person name="Gillam B."/>
            <person name="Chen W."/>
            <person name="Yan L."/>
            <person name="Higginbotham J."/>
            <person name="Cardenas M."/>
            <person name="Waligorski J."/>
            <person name="Applebaum E."/>
            <person name="Phelps L."/>
            <person name="Falcone J."/>
            <person name="Kanchi K."/>
            <person name="Thane T."/>
            <person name="Scimone A."/>
            <person name="Thane N."/>
            <person name="Henke J."/>
            <person name="Wang T."/>
            <person name="Ruppert J."/>
            <person name="Shah N."/>
            <person name="Rotter K."/>
            <person name="Hodges J."/>
            <person name="Ingenthron E."/>
            <person name="Cordes M."/>
            <person name="Kohlberg S."/>
            <person name="Sgro J."/>
            <person name="Delgado B."/>
            <person name="Mead K."/>
            <person name="Chinwalla A."/>
            <person name="Leonard S."/>
            <person name="Crouse K."/>
            <person name="Collura K."/>
            <person name="Kudrna D."/>
            <person name="Currie J."/>
            <person name="He R."/>
            <person name="Angelova A."/>
            <person name="Rajasekar S."/>
            <person name="Mueller T."/>
            <person name="Lomeli R."/>
            <person name="Scara G."/>
            <person name="Ko A."/>
            <person name="Delaney K."/>
            <person name="Wissotski M."/>
            <person name="Lopez G."/>
            <person name="Campos D."/>
            <person name="Braidotti M."/>
            <person name="Ashley E."/>
            <person name="Golser W."/>
            <person name="Kim H."/>
            <person name="Lee S."/>
            <person name="Lin J."/>
            <person name="Dujmic Z."/>
            <person name="Kim W."/>
            <person name="Talag J."/>
            <person name="Zuccolo A."/>
            <person name="Fan C."/>
            <person name="Sebastian A."/>
            <person name="Kramer M."/>
            <person name="Spiegel L."/>
            <person name="Nascimento L."/>
            <person name="Zutavern T."/>
            <person name="Miller B."/>
            <person name="Ambroise C."/>
            <person name="Muller S."/>
            <person name="Spooner W."/>
            <person name="Narechania A."/>
            <person name="Ren L."/>
            <person name="Wei S."/>
            <person name="Kumari S."/>
            <person name="Faga B."/>
            <person name="Levy M.J."/>
            <person name="McMahan L."/>
            <person name="Van Buren P."/>
            <person name="Vaughn M.W."/>
            <person name="Ying K."/>
            <person name="Yeh C.-T."/>
            <person name="Emrich S.J."/>
            <person name="Jia Y."/>
            <person name="Kalyanaraman A."/>
            <person name="Hsia A.-P."/>
            <person name="Barbazuk W.B."/>
            <person name="Baucom R.S."/>
            <person name="Brutnell T.P."/>
            <person name="Carpita N.C."/>
            <person name="Chaparro C."/>
            <person name="Chia J.-M."/>
            <person name="Deragon J.-M."/>
            <person name="Estill J.C."/>
            <person name="Fu Y."/>
            <person name="Jeddeloh J.A."/>
            <person name="Han Y."/>
            <person name="Lee H."/>
            <person name="Li P."/>
            <person name="Lisch D.R."/>
            <person name="Liu S."/>
            <person name="Liu Z."/>
            <person name="Nagel D.H."/>
            <person name="McCann M.C."/>
            <person name="SanMiguel P."/>
            <person name="Myers A.M."/>
            <person name="Nettleton D."/>
            <person name="Nguyen J."/>
            <person name="Penning B.W."/>
            <person name="Ponnala L."/>
            <person name="Schneider K.L."/>
            <person name="Schwartz D.C."/>
            <person name="Sharma A."/>
            <person name="Soderlund C."/>
            <person name="Springer N.M."/>
            <person name="Sun Q."/>
            <person name="Wang H."/>
            <person name="Waterman M."/>
            <person name="Westerman R."/>
            <person name="Wolfgruber T.K."/>
            <person name="Yang L."/>
            <person name="Yu Y."/>
            <person name="Zhang L."/>
            <person name="Zhou S."/>
            <person name="Zhu Q."/>
            <person name="Bennetzen J.L."/>
            <person name="Dawe R.K."/>
            <person name="Jiang J."/>
            <person name="Jiang N."/>
            <person name="Presting G.G."/>
            <person name="Wessler S.R."/>
            <person name="Aluru S."/>
            <person name="Martienssen R.A."/>
            <person name="Clifton S.W."/>
            <person name="McCombie W.R."/>
            <person name="Wing R.A."/>
            <person name="Wilson R.K."/>
        </authorList>
    </citation>
    <scope>NUCLEOTIDE SEQUENCE [LARGE SCALE GENOMIC DNA]</scope>
    <source>
        <strain evidence="13">cv. B73</strain>
    </source>
</reference>
<dbReference type="GO" id="GO:0015031">
    <property type="term" value="P:protein transport"/>
    <property type="evidence" value="ECO:0007669"/>
    <property type="project" value="UniProtKB-UniRule"/>
</dbReference>
<feature type="coiled-coil region" evidence="9">
    <location>
        <begin position="147"/>
        <end position="232"/>
    </location>
</feature>
<dbReference type="PANTHER" id="PTHR13678">
    <property type="entry name" value="VACUOLAR PROTEIN SORTING-ASSOCIATED PROTEIN 37"/>
    <property type="match status" value="1"/>
</dbReference>
<dbReference type="InterPro" id="IPR029012">
    <property type="entry name" value="Helix_hairpin_bin_sf"/>
</dbReference>
<dbReference type="InterPro" id="IPR037202">
    <property type="entry name" value="ESCRT_assembly_dom"/>
</dbReference>
<dbReference type="AlphaFoldDB" id="A0A804UKT7"/>
<dbReference type="SUPFAM" id="SSF140111">
    <property type="entry name" value="Endosomal sorting complex assembly domain"/>
    <property type="match status" value="1"/>
</dbReference>
<sequence length="266" mass="29646">PPHPPHTHTLALDTQATVAAIRPGISARPTVPGSTAASAAPLPASSQWPRALGSGPLHTGRRPCISLYDELEISSIRFPAAAIRSKFPGHSYAVLFSSRGQPSPAEAAEIIAHLKDKSIEELQRLLKEKEAYNAFFNTFDQVKTQNNVRGELRKETLQLARENLEKEQRILELGNQCTIIRTTQLAAAQDRLTDLERQKDDIMRSYSPAALLDKLQTSMAKLDEESEELQQKFLAKDIDFPHLVQKYKKLRTAYHKQALLHLAGQT</sequence>
<evidence type="ECO:0000256" key="1">
    <source>
        <dbReference type="ARBA" id="ARBA00004177"/>
    </source>
</evidence>
<accession>A0A804UKT7</accession>
<dbReference type="InterPro" id="IPR009851">
    <property type="entry name" value="Mod_r"/>
</dbReference>
<dbReference type="Pfam" id="PF07200">
    <property type="entry name" value="Mod_r"/>
    <property type="match status" value="1"/>
</dbReference>
<evidence type="ECO:0000256" key="7">
    <source>
        <dbReference type="ARBA" id="ARBA00061953"/>
    </source>
</evidence>
<evidence type="ECO:0000256" key="3">
    <source>
        <dbReference type="ARBA" id="ARBA00022448"/>
    </source>
</evidence>
<dbReference type="PANTHER" id="PTHR13678:SF2">
    <property type="entry name" value="VACUOLAR PROTEIN SORTING-ASSOCIATED PROTEIN 37A"/>
    <property type="match status" value="1"/>
</dbReference>
<comment type="function">
    <text evidence="6">Component of the ESCRT-I complex (endosomal sorting complex required for transport I), a regulator of vesicular trafficking process. Required for the sorting of endocytic ubiquitinated cargos into multivesicular bodies (MVBs).</text>
</comment>
<comment type="subcellular location">
    <subcellularLocation>
        <location evidence="1">Endosome</location>
    </subcellularLocation>
</comment>
<feature type="region of interest" description="Disordered" evidence="10">
    <location>
        <begin position="26"/>
        <end position="55"/>
    </location>
</feature>
<evidence type="ECO:0000256" key="5">
    <source>
        <dbReference type="ARBA" id="ARBA00022927"/>
    </source>
</evidence>
<evidence type="ECO:0000256" key="8">
    <source>
        <dbReference type="PROSITE-ProRule" id="PRU00646"/>
    </source>
</evidence>
<evidence type="ECO:0000313" key="13">
    <source>
        <dbReference type="Proteomes" id="UP000007305"/>
    </source>
</evidence>
<evidence type="ECO:0000256" key="6">
    <source>
        <dbReference type="ARBA" id="ARBA00055844"/>
    </source>
</evidence>
<name>A0A804UKT7_MAIZE</name>
<comment type="similarity">
    <text evidence="2">Belongs to the VPS37 family.</text>
</comment>
<evidence type="ECO:0000256" key="10">
    <source>
        <dbReference type="SAM" id="MobiDB-lite"/>
    </source>
</evidence>
<dbReference type="FunFam" id="1.10.287.660:FF:000005">
    <property type="entry name" value="Vacuolar protein-sorting-associated protein 37 homolog 1"/>
    <property type="match status" value="1"/>
</dbReference>
<dbReference type="Gramene" id="Zm00001eb401560_T004">
    <property type="protein sequence ID" value="Zm00001eb401560_P004"/>
    <property type="gene ID" value="Zm00001eb401560"/>
</dbReference>
<keyword evidence="13" id="KW-1185">Reference proteome</keyword>
<keyword evidence="5 8" id="KW-0653">Protein transport</keyword>
<dbReference type="PROSITE" id="PS51314">
    <property type="entry name" value="VPS37_C"/>
    <property type="match status" value="1"/>
</dbReference>